<dbReference type="InterPro" id="IPR013083">
    <property type="entry name" value="Znf_RING/FYVE/PHD"/>
</dbReference>
<evidence type="ECO:0000256" key="2">
    <source>
        <dbReference type="ARBA" id="ARBA00022771"/>
    </source>
</evidence>
<dbReference type="Pfam" id="PF13424">
    <property type="entry name" value="TPR_12"/>
    <property type="match status" value="1"/>
</dbReference>
<comment type="caution">
    <text evidence="5">The sequence shown here is derived from an EMBL/GenBank/DDBJ whole genome shotgun (WGS) entry which is preliminary data.</text>
</comment>
<protein>
    <recommendedName>
        <fullName evidence="4">RING-CH-type domain-containing protein</fullName>
    </recommendedName>
</protein>
<evidence type="ECO:0000313" key="6">
    <source>
        <dbReference type="Proteomes" id="UP001230188"/>
    </source>
</evidence>
<evidence type="ECO:0000256" key="1">
    <source>
        <dbReference type="ARBA" id="ARBA00022723"/>
    </source>
</evidence>
<gene>
    <name evidence="5" type="ORF">CTAYLR_001471</name>
</gene>
<name>A0AAD7XJA2_9STRA</name>
<evidence type="ECO:0000259" key="4">
    <source>
        <dbReference type="PROSITE" id="PS51292"/>
    </source>
</evidence>
<dbReference type="SUPFAM" id="SSF57850">
    <property type="entry name" value="RING/U-box"/>
    <property type="match status" value="1"/>
</dbReference>
<dbReference type="EMBL" id="JAQMWT010000523">
    <property type="protein sequence ID" value="KAJ8600421.1"/>
    <property type="molecule type" value="Genomic_DNA"/>
</dbReference>
<organism evidence="5 6">
    <name type="scientific">Chrysophaeum taylorii</name>
    <dbReference type="NCBI Taxonomy" id="2483200"/>
    <lineage>
        <taxon>Eukaryota</taxon>
        <taxon>Sar</taxon>
        <taxon>Stramenopiles</taxon>
        <taxon>Ochrophyta</taxon>
        <taxon>Pelagophyceae</taxon>
        <taxon>Pelagomonadales</taxon>
        <taxon>Pelagomonadaceae</taxon>
        <taxon>Chrysophaeum</taxon>
    </lineage>
</organism>
<evidence type="ECO:0000256" key="3">
    <source>
        <dbReference type="ARBA" id="ARBA00022833"/>
    </source>
</evidence>
<dbReference type="Gene3D" id="1.25.40.10">
    <property type="entry name" value="Tetratricopeptide repeat domain"/>
    <property type="match status" value="1"/>
</dbReference>
<accession>A0AAD7XJA2</accession>
<keyword evidence="3" id="KW-0862">Zinc</keyword>
<dbReference type="SMART" id="SM00744">
    <property type="entry name" value="RINGv"/>
    <property type="match status" value="1"/>
</dbReference>
<sequence length="274" mass="30428">MAIERVLARLDQNVPSDATCFICLEGGRLLRGCACRGTAGCVHVDCLAELAQRDKDAAAPSRWTHCITCRQGYTGALQLEMARRLWRRNRSESDKWVGRFDLMNQLRSYGETEAVGRLDEGRSVDLGEALMTDAFGKIQRCNILVGEGRGLEALDLLMPLWAQGVREEPMMRLVLASCIAAAHHSLGHDDDSLPFVREEMAISQRLFGPEDTGTFKAMTNYAKACARTGRLEESQSIFADVLRLQTRVLGEDHAATRETRANMNIYTHLAEAPA</sequence>
<proteinExistence type="predicted"/>
<dbReference type="InterPro" id="IPR011016">
    <property type="entry name" value="Znf_RING-CH"/>
</dbReference>
<reference evidence="5" key="1">
    <citation type="submission" date="2023-01" db="EMBL/GenBank/DDBJ databases">
        <title>Metagenome sequencing of chrysophaentin producing Chrysophaeum taylorii.</title>
        <authorList>
            <person name="Davison J."/>
            <person name="Bewley C."/>
        </authorList>
    </citation>
    <scope>NUCLEOTIDE SEQUENCE</scope>
    <source>
        <strain evidence="5">NIES-1699</strain>
    </source>
</reference>
<keyword evidence="1" id="KW-0479">Metal-binding</keyword>
<dbReference type="SUPFAM" id="SSF48452">
    <property type="entry name" value="TPR-like"/>
    <property type="match status" value="1"/>
</dbReference>
<feature type="domain" description="RING-CH-type" evidence="4">
    <location>
        <begin position="12"/>
        <end position="76"/>
    </location>
</feature>
<dbReference type="Gene3D" id="3.30.40.10">
    <property type="entry name" value="Zinc/RING finger domain, C3HC4 (zinc finger)"/>
    <property type="match status" value="1"/>
</dbReference>
<dbReference type="PROSITE" id="PS51292">
    <property type="entry name" value="ZF_RING_CH"/>
    <property type="match status" value="1"/>
</dbReference>
<dbReference type="Proteomes" id="UP001230188">
    <property type="component" value="Unassembled WGS sequence"/>
</dbReference>
<keyword evidence="6" id="KW-1185">Reference proteome</keyword>
<dbReference type="InterPro" id="IPR011990">
    <property type="entry name" value="TPR-like_helical_dom_sf"/>
</dbReference>
<evidence type="ECO:0000313" key="5">
    <source>
        <dbReference type="EMBL" id="KAJ8600421.1"/>
    </source>
</evidence>
<dbReference type="AlphaFoldDB" id="A0AAD7XJA2"/>
<dbReference type="GO" id="GO:0008270">
    <property type="term" value="F:zinc ion binding"/>
    <property type="evidence" value="ECO:0007669"/>
    <property type="project" value="UniProtKB-KW"/>
</dbReference>
<keyword evidence="2" id="KW-0863">Zinc-finger</keyword>